<dbReference type="AlphaFoldDB" id="A0AAV4JM56"/>
<comment type="caution">
    <text evidence="1">The sequence shown here is derived from an EMBL/GenBank/DDBJ whole genome shotgun (WGS) entry which is preliminary data.</text>
</comment>
<dbReference type="Proteomes" id="UP000762676">
    <property type="component" value="Unassembled WGS sequence"/>
</dbReference>
<gene>
    <name evidence="1" type="ORF">ElyMa_001628800</name>
</gene>
<protein>
    <submittedName>
        <fullName evidence="1">Uncharacterized protein</fullName>
    </submittedName>
</protein>
<dbReference type="EMBL" id="BMAT01003290">
    <property type="protein sequence ID" value="GFS22993.1"/>
    <property type="molecule type" value="Genomic_DNA"/>
</dbReference>
<sequence length="310" mass="35675">MAAVLCSTKLKIFLKFLPRIKSDQKQQEIRSLIDLTVRLRVNCTSLDRPDDDEIAGHRGTDRLRVGTGCIRKFGNPEYNKPCPCGECRGAVTRKHWRFHVRTARHVVFNTEEAKKTSIDLFYDDEHCKENKTMRSMRGVDLLRVKPGRDWCEILCVTCDEDLGERIESAGRCWLHNDKIKPGDLYDLRLLPSSHKDCDPVMIVSHPHGQPKKITMGELRCRDEESPRIEYSTPTCPGTSGAPVFVSSKYLDKFSYVWWSSPVHSGSYGDRCAKRNIIKNLIHKLRGCKTTPEQLNYGYDELWSRLDDDDI</sequence>
<dbReference type="SUPFAM" id="SSF50494">
    <property type="entry name" value="Trypsin-like serine proteases"/>
    <property type="match status" value="1"/>
</dbReference>
<evidence type="ECO:0000313" key="1">
    <source>
        <dbReference type="EMBL" id="GFS22993.1"/>
    </source>
</evidence>
<organism evidence="1 2">
    <name type="scientific">Elysia marginata</name>
    <dbReference type="NCBI Taxonomy" id="1093978"/>
    <lineage>
        <taxon>Eukaryota</taxon>
        <taxon>Metazoa</taxon>
        <taxon>Spiralia</taxon>
        <taxon>Lophotrochozoa</taxon>
        <taxon>Mollusca</taxon>
        <taxon>Gastropoda</taxon>
        <taxon>Heterobranchia</taxon>
        <taxon>Euthyneura</taxon>
        <taxon>Panpulmonata</taxon>
        <taxon>Sacoglossa</taxon>
        <taxon>Placobranchoidea</taxon>
        <taxon>Plakobranchidae</taxon>
        <taxon>Elysia</taxon>
    </lineage>
</organism>
<reference evidence="1 2" key="1">
    <citation type="journal article" date="2021" name="Elife">
        <title>Chloroplast acquisition without the gene transfer in kleptoplastic sea slugs, Plakobranchus ocellatus.</title>
        <authorList>
            <person name="Maeda T."/>
            <person name="Takahashi S."/>
            <person name="Yoshida T."/>
            <person name="Shimamura S."/>
            <person name="Takaki Y."/>
            <person name="Nagai Y."/>
            <person name="Toyoda A."/>
            <person name="Suzuki Y."/>
            <person name="Arimoto A."/>
            <person name="Ishii H."/>
            <person name="Satoh N."/>
            <person name="Nishiyama T."/>
            <person name="Hasebe M."/>
            <person name="Maruyama T."/>
            <person name="Minagawa J."/>
            <person name="Obokata J."/>
            <person name="Shigenobu S."/>
        </authorList>
    </citation>
    <scope>NUCLEOTIDE SEQUENCE [LARGE SCALE GENOMIC DNA]</scope>
</reference>
<accession>A0AAV4JM56</accession>
<dbReference type="Pfam" id="PF13365">
    <property type="entry name" value="Trypsin_2"/>
    <property type="match status" value="1"/>
</dbReference>
<proteinExistence type="predicted"/>
<evidence type="ECO:0000313" key="2">
    <source>
        <dbReference type="Proteomes" id="UP000762676"/>
    </source>
</evidence>
<keyword evidence="2" id="KW-1185">Reference proteome</keyword>
<dbReference type="InterPro" id="IPR009003">
    <property type="entry name" value="Peptidase_S1_PA"/>
</dbReference>
<name>A0AAV4JM56_9GAST</name>